<reference evidence="3 4" key="1">
    <citation type="submission" date="2021-03" db="EMBL/GenBank/DDBJ databases">
        <title>Genomic Encyclopedia of Type Strains, Phase IV (KMG-IV): sequencing the most valuable type-strain genomes for metagenomic binning, comparative biology and taxonomic classification.</title>
        <authorList>
            <person name="Goeker M."/>
        </authorList>
    </citation>
    <scope>NUCLEOTIDE SEQUENCE [LARGE SCALE GENOMIC DNA]</scope>
    <source>
        <strain evidence="3 4">DSM 24738</strain>
    </source>
</reference>
<sequence>MAQLPHQPNRRPVANKKINPEENQNLKGTLVAVFTVGFIIIAMWVSVYSLFLSRV</sequence>
<gene>
    <name evidence="3" type="ORF">J2Z37_001652</name>
</gene>
<evidence type="ECO:0000313" key="4">
    <source>
        <dbReference type="Proteomes" id="UP001519343"/>
    </source>
</evidence>
<evidence type="ECO:0000256" key="2">
    <source>
        <dbReference type="SAM" id="Phobius"/>
    </source>
</evidence>
<dbReference type="Proteomes" id="UP001519343">
    <property type="component" value="Unassembled WGS sequence"/>
</dbReference>
<evidence type="ECO:0008006" key="5">
    <source>
        <dbReference type="Google" id="ProtNLM"/>
    </source>
</evidence>
<dbReference type="RefSeq" id="WP_245203654.1">
    <property type="nucleotide sequence ID" value="NZ_JAGGKT010000003.1"/>
</dbReference>
<protein>
    <recommendedName>
        <fullName evidence="5">Cytochrome c oxidase subunit 2A</fullName>
    </recommendedName>
</protein>
<keyword evidence="2" id="KW-0472">Membrane</keyword>
<proteinExistence type="predicted"/>
<comment type="caution">
    <text evidence="3">The sequence shown here is derived from an EMBL/GenBank/DDBJ whole genome shotgun (WGS) entry which is preliminary data.</text>
</comment>
<evidence type="ECO:0000256" key="1">
    <source>
        <dbReference type="SAM" id="MobiDB-lite"/>
    </source>
</evidence>
<evidence type="ECO:0000313" key="3">
    <source>
        <dbReference type="EMBL" id="MBP1931651.1"/>
    </source>
</evidence>
<feature type="region of interest" description="Disordered" evidence="1">
    <location>
        <begin position="1"/>
        <end position="20"/>
    </location>
</feature>
<name>A0ABS4GN42_9BACL</name>
<keyword evidence="2" id="KW-1133">Transmembrane helix</keyword>
<keyword evidence="4" id="KW-1185">Reference proteome</keyword>
<dbReference type="EMBL" id="JAGGKT010000003">
    <property type="protein sequence ID" value="MBP1931651.1"/>
    <property type="molecule type" value="Genomic_DNA"/>
</dbReference>
<keyword evidence="2" id="KW-0812">Transmembrane</keyword>
<feature type="transmembrane region" description="Helical" evidence="2">
    <location>
        <begin position="30"/>
        <end position="51"/>
    </location>
</feature>
<accession>A0ABS4GN42</accession>
<organism evidence="3 4">
    <name type="scientific">Ammoniphilus resinae</name>
    <dbReference type="NCBI Taxonomy" id="861532"/>
    <lineage>
        <taxon>Bacteria</taxon>
        <taxon>Bacillati</taxon>
        <taxon>Bacillota</taxon>
        <taxon>Bacilli</taxon>
        <taxon>Bacillales</taxon>
        <taxon>Paenibacillaceae</taxon>
        <taxon>Aneurinibacillus group</taxon>
        <taxon>Ammoniphilus</taxon>
    </lineage>
</organism>